<comment type="caution">
    <text evidence="8">The sequence shown here is derived from an EMBL/GenBank/DDBJ whole genome shotgun (WGS) entry which is preliminary data.</text>
</comment>
<dbReference type="PRINTS" id="PR00035">
    <property type="entry name" value="HTHGNTR"/>
</dbReference>
<dbReference type="InterPro" id="IPR036388">
    <property type="entry name" value="WH-like_DNA-bd_sf"/>
</dbReference>
<protein>
    <recommendedName>
        <fullName evidence="6">Pyruvate dehydrogenase complex repressor</fullName>
    </recommendedName>
</protein>
<evidence type="ECO:0000256" key="1">
    <source>
        <dbReference type="ARBA" id="ARBA00022491"/>
    </source>
</evidence>
<dbReference type="GO" id="GO:0003677">
    <property type="term" value="F:DNA binding"/>
    <property type="evidence" value="ECO:0007669"/>
    <property type="project" value="UniProtKB-KW"/>
</dbReference>
<keyword evidence="1" id="KW-0678">Repressor</keyword>
<dbReference type="CDD" id="cd07377">
    <property type="entry name" value="WHTH_GntR"/>
    <property type="match status" value="1"/>
</dbReference>
<dbReference type="Gene3D" id="1.10.10.10">
    <property type="entry name" value="Winged helix-like DNA-binding domain superfamily/Winged helix DNA-binding domain"/>
    <property type="match status" value="1"/>
</dbReference>
<dbReference type="SMART" id="SM00895">
    <property type="entry name" value="FCD"/>
    <property type="match status" value="1"/>
</dbReference>
<dbReference type="Proteomes" id="UP001165413">
    <property type="component" value="Unassembled WGS sequence"/>
</dbReference>
<reference evidence="8" key="1">
    <citation type="submission" date="2022-07" db="EMBL/GenBank/DDBJ databases">
        <title>Characterization of the Novel Bacterium Alteromonas immobilis LMIT006 and Alteromonas gregis LMIT007.</title>
        <authorList>
            <person name="Lin X."/>
        </authorList>
    </citation>
    <scope>NUCLEOTIDE SEQUENCE</scope>
    <source>
        <strain evidence="8">LMIT007</strain>
    </source>
</reference>
<dbReference type="PANTHER" id="PTHR43537">
    <property type="entry name" value="TRANSCRIPTIONAL REGULATOR, GNTR FAMILY"/>
    <property type="match status" value="1"/>
</dbReference>
<gene>
    <name evidence="8" type="ORF">NLF92_03405</name>
</gene>
<dbReference type="PANTHER" id="PTHR43537:SF34">
    <property type="entry name" value="PYRUVATE DEHYDROGENASE COMPLEX REPRESSOR"/>
    <property type="match status" value="1"/>
</dbReference>
<keyword evidence="3" id="KW-0238">DNA-binding</keyword>
<dbReference type="InterPro" id="IPR011711">
    <property type="entry name" value="GntR_C"/>
</dbReference>
<evidence type="ECO:0000313" key="9">
    <source>
        <dbReference type="Proteomes" id="UP001165413"/>
    </source>
</evidence>
<dbReference type="InterPro" id="IPR036390">
    <property type="entry name" value="WH_DNA-bd_sf"/>
</dbReference>
<evidence type="ECO:0000313" key="8">
    <source>
        <dbReference type="EMBL" id="MCP3427991.1"/>
    </source>
</evidence>
<evidence type="ECO:0000256" key="3">
    <source>
        <dbReference type="ARBA" id="ARBA00023125"/>
    </source>
</evidence>
<evidence type="ECO:0000256" key="6">
    <source>
        <dbReference type="ARBA" id="ARBA00039592"/>
    </source>
</evidence>
<dbReference type="SUPFAM" id="SSF48008">
    <property type="entry name" value="GntR ligand-binding domain-like"/>
    <property type="match status" value="1"/>
</dbReference>
<dbReference type="EMBL" id="JANATA010000003">
    <property type="protein sequence ID" value="MCP3427991.1"/>
    <property type="molecule type" value="Genomic_DNA"/>
</dbReference>
<dbReference type="SUPFAM" id="SSF46785">
    <property type="entry name" value="Winged helix' DNA-binding domain"/>
    <property type="match status" value="1"/>
</dbReference>
<dbReference type="Gene3D" id="1.20.120.530">
    <property type="entry name" value="GntR ligand-binding domain-like"/>
    <property type="match status" value="1"/>
</dbReference>
<dbReference type="RefSeq" id="WP_254098890.1">
    <property type="nucleotide sequence ID" value="NZ_JANATA010000003.1"/>
</dbReference>
<dbReference type="AlphaFoldDB" id="A0AA42BP22"/>
<dbReference type="InterPro" id="IPR008920">
    <property type="entry name" value="TF_FadR/GntR_C"/>
</dbReference>
<keyword evidence="4" id="KW-0804">Transcription</keyword>
<evidence type="ECO:0000256" key="5">
    <source>
        <dbReference type="ARBA" id="ARBA00037357"/>
    </source>
</evidence>
<dbReference type="InterPro" id="IPR000524">
    <property type="entry name" value="Tscrpt_reg_HTH_GntR"/>
</dbReference>
<proteinExistence type="predicted"/>
<evidence type="ECO:0000259" key="7">
    <source>
        <dbReference type="PROSITE" id="PS50949"/>
    </source>
</evidence>
<evidence type="ECO:0000256" key="2">
    <source>
        <dbReference type="ARBA" id="ARBA00023015"/>
    </source>
</evidence>
<keyword evidence="2" id="KW-0805">Transcription regulation</keyword>
<feature type="domain" description="HTH gntR-type" evidence="7">
    <location>
        <begin position="7"/>
        <end position="75"/>
    </location>
</feature>
<dbReference type="GO" id="GO:0003700">
    <property type="term" value="F:DNA-binding transcription factor activity"/>
    <property type="evidence" value="ECO:0007669"/>
    <property type="project" value="InterPro"/>
</dbReference>
<dbReference type="Pfam" id="PF00392">
    <property type="entry name" value="GntR"/>
    <property type="match status" value="1"/>
</dbReference>
<comment type="function">
    <text evidence="5">Transcriptional repressor for the pyruvate dehydrogenase complex genes aceEF and lpd.</text>
</comment>
<name>A0AA42BP22_9ALTE</name>
<dbReference type="PROSITE" id="PS50949">
    <property type="entry name" value="HTH_GNTR"/>
    <property type="match status" value="1"/>
</dbReference>
<organism evidence="8 9">
    <name type="scientific">Opacimonas viscosa</name>
    <dbReference type="NCBI Taxonomy" id="2961944"/>
    <lineage>
        <taxon>Bacteria</taxon>
        <taxon>Pseudomonadati</taxon>
        <taxon>Pseudomonadota</taxon>
        <taxon>Gammaproteobacteria</taxon>
        <taxon>Alteromonadales</taxon>
        <taxon>Alteromonadaceae</taxon>
        <taxon>Opacimonas</taxon>
    </lineage>
</organism>
<keyword evidence="9" id="KW-1185">Reference proteome</keyword>
<sequence length="249" mass="28200">MPGIKQQKLSDVITERLEALILDGSFVAGQKLPAERMLAEQFNVSRPSLREAIQNLQAKGLVERKQGGGTFVNAKLNSNMTDPLLELVANRPETQFDLLEFRHALEGMAAYYAALRGQPEDYQNLQRAWLALDALPLSSTKAQEAELLGDFYLMMAKASHNMVLQHVMRSMKTMLTDNIQRNLEMLKVMPDAVTEIKQHRNTIVQAIIGQDPENAREASNTLLAFIEETLLKINQRDTRVQRVMRRLDV</sequence>
<accession>A0AA42BP22</accession>
<evidence type="ECO:0000256" key="4">
    <source>
        <dbReference type="ARBA" id="ARBA00023163"/>
    </source>
</evidence>
<dbReference type="SMART" id="SM00345">
    <property type="entry name" value="HTH_GNTR"/>
    <property type="match status" value="1"/>
</dbReference>
<dbReference type="Pfam" id="PF07729">
    <property type="entry name" value="FCD"/>
    <property type="match status" value="1"/>
</dbReference>